<evidence type="ECO:0000256" key="2">
    <source>
        <dbReference type="ARBA" id="ARBA00007511"/>
    </source>
</evidence>
<evidence type="ECO:0000313" key="7">
    <source>
        <dbReference type="EMBL" id="THU32967.1"/>
    </source>
</evidence>
<dbReference type="Pfam" id="PF03741">
    <property type="entry name" value="TerC"/>
    <property type="match status" value="1"/>
</dbReference>
<proteinExistence type="inferred from homology"/>
<dbReference type="OrthoDB" id="9805314at2"/>
<organism evidence="7 8">
    <name type="scientific">Niastella caeni</name>
    <dbReference type="NCBI Taxonomy" id="2569763"/>
    <lineage>
        <taxon>Bacteria</taxon>
        <taxon>Pseudomonadati</taxon>
        <taxon>Bacteroidota</taxon>
        <taxon>Chitinophagia</taxon>
        <taxon>Chitinophagales</taxon>
        <taxon>Chitinophagaceae</taxon>
        <taxon>Niastella</taxon>
    </lineage>
</organism>
<dbReference type="RefSeq" id="WP_136580157.1">
    <property type="nucleotide sequence ID" value="NZ_STFF01000010.1"/>
</dbReference>
<feature type="transmembrane region" description="Helical" evidence="6">
    <location>
        <begin position="6"/>
        <end position="32"/>
    </location>
</feature>
<dbReference type="AlphaFoldDB" id="A0A4S8HDG2"/>
<evidence type="ECO:0000313" key="8">
    <source>
        <dbReference type="Proteomes" id="UP000306918"/>
    </source>
</evidence>
<feature type="transmembrane region" description="Helical" evidence="6">
    <location>
        <begin position="178"/>
        <end position="195"/>
    </location>
</feature>
<comment type="subcellular location">
    <subcellularLocation>
        <location evidence="1">Membrane</location>
        <topology evidence="1">Multi-pass membrane protein</topology>
    </subcellularLocation>
</comment>
<comment type="caution">
    <text evidence="7">The sequence shown here is derived from an EMBL/GenBank/DDBJ whole genome shotgun (WGS) entry which is preliminary data.</text>
</comment>
<feature type="transmembrane region" description="Helical" evidence="6">
    <location>
        <begin position="148"/>
        <end position="166"/>
    </location>
</feature>
<evidence type="ECO:0000256" key="5">
    <source>
        <dbReference type="ARBA" id="ARBA00023136"/>
    </source>
</evidence>
<name>A0A4S8HDG2_9BACT</name>
<dbReference type="InterPro" id="IPR005496">
    <property type="entry name" value="Integral_membrane_TerC"/>
</dbReference>
<evidence type="ECO:0000256" key="4">
    <source>
        <dbReference type="ARBA" id="ARBA00022989"/>
    </source>
</evidence>
<gene>
    <name evidence="7" type="ORF">FAM09_26345</name>
</gene>
<evidence type="ECO:0000256" key="6">
    <source>
        <dbReference type="SAM" id="Phobius"/>
    </source>
</evidence>
<protein>
    <submittedName>
        <fullName evidence="7">TerC family protein</fullName>
    </submittedName>
</protein>
<sequence length="252" mass="27821">MEVIIALLTLILLEVVLGIDNIIFISIVTSRLPLNQQKKGRRVGLLLAMVMRLLLLTVISWVLKLEGNLFTIFSTGISGKDLILIAGGLFLLYKSASEIYHKMEGVPGDTSKTIKVTGFRSAIGQILILDLVFSIDSIITAVGMVDELWVMYTAVIVSVAIMLVAAEPISRFVNKHPAFKMLALSFLLLIGFALIGEGLGLHIPKGYIYFSMAFALLVDVFQMRMSKQKAETIQTHEHYLPGEAEKVKDVLK</sequence>
<feature type="transmembrane region" description="Helical" evidence="6">
    <location>
        <begin position="69"/>
        <end position="93"/>
    </location>
</feature>
<dbReference type="EMBL" id="STFF01000010">
    <property type="protein sequence ID" value="THU32967.1"/>
    <property type="molecule type" value="Genomic_DNA"/>
</dbReference>
<keyword evidence="4 6" id="KW-1133">Transmembrane helix</keyword>
<keyword evidence="5 6" id="KW-0472">Membrane</keyword>
<dbReference type="PANTHER" id="PTHR30238">
    <property type="entry name" value="MEMBRANE BOUND PREDICTED REDOX MODULATOR"/>
    <property type="match status" value="1"/>
</dbReference>
<dbReference type="PANTHER" id="PTHR30238:SF4">
    <property type="entry name" value="SLL1022 PROTEIN"/>
    <property type="match status" value="1"/>
</dbReference>
<dbReference type="GO" id="GO:0016020">
    <property type="term" value="C:membrane"/>
    <property type="evidence" value="ECO:0007669"/>
    <property type="project" value="UniProtKB-SubCell"/>
</dbReference>
<reference evidence="7 8" key="1">
    <citation type="submission" date="2019-04" db="EMBL/GenBank/DDBJ databases">
        <title>Niastella caeni sp. nov., isolated from activated sludge.</title>
        <authorList>
            <person name="Sheng M."/>
        </authorList>
    </citation>
    <scope>NUCLEOTIDE SEQUENCE [LARGE SCALE GENOMIC DNA]</scope>
    <source>
        <strain evidence="7 8">HX-2-15</strain>
    </source>
</reference>
<accession>A0A4S8HDG2</accession>
<feature type="transmembrane region" description="Helical" evidence="6">
    <location>
        <begin position="44"/>
        <end position="63"/>
    </location>
</feature>
<feature type="transmembrane region" description="Helical" evidence="6">
    <location>
        <begin position="122"/>
        <end position="142"/>
    </location>
</feature>
<evidence type="ECO:0000256" key="1">
    <source>
        <dbReference type="ARBA" id="ARBA00004141"/>
    </source>
</evidence>
<dbReference type="Proteomes" id="UP000306918">
    <property type="component" value="Unassembled WGS sequence"/>
</dbReference>
<keyword evidence="3 6" id="KW-0812">Transmembrane</keyword>
<keyword evidence="8" id="KW-1185">Reference proteome</keyword>
<evidence type="ECO:0000256" key="3">
    <source>
        <dbReference type="ARBA" id="ARBA00022692"/>
    </source>
</evidence>
<comment type="similarity">
    <text evidence="2">Belongs to the TerC family.</text>
</comment>